<reference evidence="2 3" key="1">
    <citation type="journal article" date="2020" name="Fungal Divers.">
        <title>Resolving the Mortierellaceae phylogeny through synthesis of multi-gene phylogenetics and phylogenomics.</title>
        <authorList>
            <person name="Vandepol N."/>
            <person name="Liber J."/>
            <person name="Desiro A."/>
            <person name="Na H."/>
            <person name="Kennedy M."/>
            <person name="Barry K."/>
            <person name="Grigoriev I.V."/>
            <person name="Miller A.N."/>
            <person name="O'Donnell K."/>
            <person name="Stajich J.E."/>
            <person name="Bonito G."/>
        </authorList>
    </citation>
    <scope>NUCLEOTIDE SEQUENCE [LARGE SCALE GENOMIC DNA]</scope>
    <source>
        <strain evidence="2 3">AD045</strain>
    </source>
</reference>
<organism evidence="2 3">
    <name type="scientific">Linnemannia gamsii</name>
    <dbReference type="NCBI Taxonomy" id="64522"/>
    <lineage>
        <taxon>Eukaryota</taxon>
        <taxon>Fungi</taxon>
        <taxon>Fungi incertae sedis</taxon>
        <taxon>Mucoromycota</taxon>
        <taxon>Mortierellomycotina</taxon>
        <taxon>Mortierellomycetes</taxon>
        <taxon>Mortierellales</taxon>
        <taxon>Mortierellaceae</taxon>
        <taxon>Linnemannia</taxon>
    </lineage>
</organism>
<keyword evidence="1" id="KW-0812">Transmembrane</keyword>
<keyword evidence="3" id="KW-1185">Reference proteome</keyword>
<accession>A0ABQ7JSR3</accession>
<evidence type="ECO:0000313" key="3">
    <source>
        <dbReference type="Proteomes" id="UP001194696"/>
    </source>
</evidence>
<dbReference type="EMBL" id="JAAAIM010000768">
    <property type="protein sequence ID" value="KAG0284473.1"/>
    <property type="molecule type" value="Genomic_DNA"/>
</dbReference>
<comment type="caution">
    <text evidence="2">The sequence shown here is derived from an EMBL/GenBank/DDBJ whole genome shotgun (WGS) entry which is preliminary data.</text>
</comment>
<name>A0ABQ7JSR3_9FUNG</name>
<keyword evidence="1" id="KW-0472">Membrane</keyword>
<gene>
    <name evidence="2" type="ORF">BGZ96_011144</name>
</gene>
<feature type="transmembrane region" description="Helical" evidence="1">
    <location>
        <begin position="82"/>
        <end position="103"/>
    </location>
</feature>
<evidence type="ECO:0000313" key="2">
    <source>
        <dbReference type="EMBL" id="KAG0284473.1"/>
    </source>
</evidence>
<protein>
    <submittedName>
        <fullName evidence="2">Uncharacterized protein</fullName>
    </submittedName>
</protein>
<proteinExistence type="predicted"/>
<feature type="non-terminal residue" evidence="2">
    <location>
        <position position="148"/>
    </location>
</feature>
<feature type="transmembrane region" description="Helical" evidence="1">
    <location>
        <begin position="109"/>
        <end position="128"/>
    </location>
</feature>
<evidence type="ECO:0000256" key="1">
    <source>
        <dbReference type="SAM" id="Phobius"/>
    </source>
</evidence>
<feature type="transmembrane region" description="Helical" evidence="1">
    <location>
        <begin position="44"/>
        <end position="62"/>
    </location>
</feature>
<sequence>MSTVLTMDQGDPSKVWFKHGGYTPIRMDQGDPTKVWIEYLMHHGGYTTLLGTPAVIATITFISRILWLKSKRTPHNYGRTGWIYWPTQLLIAFASFLALHIAASPNASNGLPLGALLMFVAWGVALKVNQQEHRYEIRSSDYLFIYYL</sequence>
<dbReference type="Proteomes" id="UP001194696">
    <property type="component" value="Unassembled WGS sequence"/>
</dbReference>
<keyword evidence="1" id="KW-1133">Transmembrane helix</keyword>